<dbReference type="GO" id="GO:0006893">
    <property type="term" value="P:Golgi to plasma membrane transport"/>
    <property type="evidence" value="ECO:0007669"/>
    <property type="project" value="TreeGrafter"/>
</dbReference>
<dbReference type="WBParaSite" id="ASIM_0001131501-mRNA-1">
    <property type="protein sequence ID" value="ASIM_0001131501-mRNA-1"/>
    <property type="gene ID" value="ASIM_0001131501"/>
</dbReference>
<evidence type="ECO:0000256" key="5">
    <source>
        <dbReference type="SAM" id="MobiDB-lite"/>
    </source>
</evidence>
<evidence type="ECO:0000259" key="7">
    <source>
        <dbReference type="Pfam" id="PF21673"/>
    </source>
</evidence>
<sequence>LQDTIDLLVAAGYFRARFKALSPFDRVIGGMVWCITLCNRSVDVDLFYSENSTIGQKIALTERVVEVLPQLKCPYSIEPHQIQGLDYIHIFPVVQWLVKQAIEAKSRRGDTLQNYAIHQFATRFRRLLPEEGEKCEDEVVFTKHRANLKAQCSPLRVYRRTNGYCSSAANECDLHKDVEATIMEYTATRQPYSLTTVPSSSQKRKSCKEENKDSERKGQQEGRKTDRIYAETGGSKQTEMACKRDVGREDEGVLQTTSIIPVCSDAERISIGALANIIDVKAIDEASAGIDTVIHESHKGIEGDELGIMRTRVMLDEAEQELERLHEDEKRLDDELFTATEVETNLLEEIRELEHKIQAHLEFEQSVDKEFVNIYPFKIHVFVSLLIYRLVDRLTQLMAEHDELRNRESTFKTNCKRELLRMQQQLEKIVESRGNERRSCELLESHQEYEEAKEHLERMRLQAASINRSIAVQQRRLDSVPSQIEISQYQRRIIELYNQMASKHRETKQFYTEHNTLLDVKAYLQREIDLLNSIEDVQQLTSKESYKESFIENLEHVLKGVDATLDKVSSKQKQLRSEREQLSDDYQYLLDKERLYHKTIDDFKKVICEISSLSIVSPFCSINHSLRLIMKNSPYNESLIMPIPIPSFP</sequence>
<comment type="similarity">
    <text evidence="1">Belongs to the CCDC93 family.</text>
</comment>
<feature type="region of interest" description="Disordered" evidence="5">
    <location>
        <begin position="193"/>
        <end position="241"/>
    </location>
</feature>
<dbReference type="PANTHER" id="PTHR16441">
    <property type="entry name" value="FIDIPIDINE"/>
    <property type="match status" value="1"/>
</dbReference>
<evidence type="ECO:0000313" key="8">
    <source>
        <dbReference type="WBParaSite" id="ASIM_0001131501-mRNA-1"/>
    </source>
</evidence>
<organism evidence="8">
    <name type="scientific">Anisakis simplex</name>
    <name type="common">Herring worm</name>
    <dbReference type="NCBI Taxonomy" id="6269"/>
    <lineage>
        <taxon>Eukaryota</taxon>
        <taxon>Metazoa</taxon>
        <taxon>Ecdysozoa</taxon>
        <taxon>Nematoda</taxon>
        <taxon>Chromadorea</taxon>
        <taxon>Rhabditida</taxon>
        <taxon>Spirurina</taxon>
        <taxon>Ascaridomorpha</taxon>
        <taxon>Ascaridoidea</taxon>
        <taxon>Anisakidae</taxon>
        <taxon>Anisakis</taxon>
        <taxon>Anisakis simplex complex</taxon>
    </lineage>
</organism>
<dbReference type="InterPro" id="IPR019159">
    <property type="entry name" value="CCDC93_CC"/>
</dbReference>
<dbReference type="AlphaFoldDB" id="A0A0M3JTG2"/>
<dbReference type="InterPro" id="IPR048747">
    <property type="entry name" value="CCDC93_N"/>
</dbReference>
<keyword evidence="3 4" id="KW-0175">Coiled coil</keyword>
<feature type="compositionally biased region" description="Basic and acidic residues" evidence="5">
    <location>
        <begin position="207"/>
        <end position="229"/>
    </location>
</feature>
<feature type="coiled-coil region" evidence="4">
    <location>
        <begin position="442"/>
        <end position="469"/>
    </location>
</feature>
<evidence type="ECO:0000256" key="2">
    <source>
        <dbReference type="ARBA" id="ARBA00016765"/>
    </source>
</evidence>
<name>A0A0M3JTG2_ANISI</name>
<feature type="domain" description="CCDC93 coiled-coil" evidence="6">
    <location>
        <begin position="168"/>
        <end position="605"/>
    </location>
</feature>
<feature type="domain" description="CCDC93 N-terminal" evidence="7">
    <location>
        <begin position="1"/>
        <end position="102"/>
    </location>
</feature>
<accession>A0A0M3JTG2</accession>
<evidence type="ECO:0000256" key="1">
    <source>
        <dbReference type="ARBA" id="ARBA00007219"/>
    </source>
</evidence>
<dbReference type="Pfam" id="PF21673">
    <property type="entry name" value="CCDC93_N"/>
    <property type="match status" value="1"/>
</dbReference>
<dbReference type="PANTHER" id="PTHR16441:SF0">
    <property type="entry name" value="COILED-COIL DOMAIN-CONTAINING PROTEIN 93"/>
    <property type="match status" value="1"/>
</dbReference>
<evidence type="ECO:0000256" key="3">
    <source>
        <dbReference type="ARBA" id="ARBA00023054"/>
    </source>
</evidence>
<feature type="coiled-coil region" evidence="4">
    <location>
        <begin position="308"/>
        <end position="335"/>
    </location>
</feature>
<protein>
    <recommendedName>
        <fullName evidence="2">Coiled-coil domain-containing protein 93</fullName>
    </recommendedName>
</protein>
<evidence type="ECO:0000259" key="6">
    <source>
        <dbReference type="Pfam" id="PF09762"/>
    </source>
</evidence>
<dbReference type="InterPro" id="IPR039116">
    <property type="entry name" value="CCDC93"/>
</dbReference>
<dbReference type="Pfam" id="PF09762">
    <property type="entry name" value="CCDC93_CC"/>
    <property type="match status" value="1"/>
</dbReference>
<evidence type="ECO:0000256" key="4">
    <source>
        <dbReference type="SAM" id="Coils"/>
    </source>
</evidence>
<proteinExistence type="inferred from homology"/>
<reference evidence="8" key="1">
    <citation type="submission" date="2017-02" db="UniProtKB">
        <authorList>
            <consortium name="WormBaseParasite"/>
        </authorList>
    </citation>
    <scope>IDENTIFICATION</scope>
</reference>